<accession>A0A1J8QEW7</accession>
<organism evidence="1 2">
    <name type="scientific">Rhizopogon vesiculosus</name>
    <dbReference type="NCBI Taxonomy" id="180088"/>
    <lineage>
        <taxon>Eukaryota</taxon>
        <taxon>Fungi</taxon>
        <taxon>Dikarya</taxon>
        <taxon>Basidiomycota</taxon>
        <taxon>Agaricomycotina</taxon>
        <taxon>Agaricomycetes</taxon>
        <taxon>Agaricomycetidae</taxon>
        <taxon>Boletales</taxon>
        <taxon>Suillineae</taxon>
        <taxon>Rhizopogonaceae</taxon>
        <taxon>Rhizopogon</taxon>
    </lineage>
</organism>
<dbReference type="AlphaFoldDB" id="A0A1J8QEW7"/>
<evidence type="ECO:0000313" key="1">
    <source>
        <dbReference type="EMBL" id="OJA11880.1"/>
    </source>
</evidence>
<dbReference type="InterPro" id="IPR032675">
    <property type="entry name" value="LRR_dom_sf"/>
</dbReference>
<protein>
    <recommendedName>
        <fullName evidence="3">F-box domain-containing protein</fullName>
    </recommendedName>
</protein>
<comment type="caution">
    <text evidence="1">The sequence shown here is derived from an EMBL/GenBank/DDBJ whole genome shotgun (WGS) entry which is preliminary data.</text>
</comment>
<evidence type="ECO:0000313" key="2">
    <source>
        <dbReference type="Proteomes" id="UP000183567"/>
    </source>
</evidence>
<sequence length="590" mass="68228">MHPHTVLLIPELLEKIFSFVGRDDNVINACVCKQWSEITLDLVWKELKSLPQLLRLLRPYQKRDSDGSIVFDRQPELKDWVRFQKYANRVLTLRYRQGQEDYSCLLDDMARTRTTLKIFPKLHTLEWLFEDIKCMERATLFMHSRVRHIVISAPPLSHTVKSSFFVDACARMPHIHSLDLRVCYAVHLIEADVLKLLRGLPDLKKVIFPEFYLTSTIVSALSQKSYVKAIQFKHAPEQGLGEEARVGSFAPVLEQGAFSMLQGLEMTVRLGNVIRFMKIDFAPINITSLYISTYVDHNPRELYTLLITLSEYCHFLSRLHIKLLHIPGHLKPAPTKQITFDTLRPVFAFQNLSTFKVVHKYPVDISLEEIEELARRWPSLENLHLNEEPLVMHDFTLDLQALVPFARHCPQLRSLGLFMDVKKIHTTQQLRPFTALSVLSVGTSRVCDPAIAAAFLSFMCPPGCKLDVDMSWTLNSGPSCRGWHNDVLSEVNRRSLSWEGVKDLLRLFDQIWREEKEKRRALQRENENLRTRNGLSMDKPEGNIKTNDSAVVPRRQTNIRTKMVAPLTKVGRLVHHRINAMTSRRTWPRG</sequence>
<proteinExistence type="predicted"/>
<name>A0A1J8QEW7_9AGAM</name>
<dbReference type="Gene3D" id="3.80.10.10">
    <property type="entry name" value="Ribonuclease Inhibitor"/>
    <property type="match status" value="1"/>
</dbReference>
<dbReference type="STRING" id="180088.A0A1J8QEW7"/>
<keyword evidence="2" id="KW-1185">Reference proteome</keyword>
<dbReference type="InterPro" id="IPR036047">
    <property type="entry name" value="F-box-like_dom_sf"/>
</dbReference>
<dbReference type="SUPFAM" id="SSF52047">
    <property type="entry name" value="RNI-like"/>
    <property type="match status" value="1"/>
</dbReference>
<dbReference type="Proteomes" id="UP000183567">
    <property type="component" value="Unassembled WGS sequence"/>
</dbReference>
<dbReference type="SUPFAM" id="SSF81383">
    <property type="entry name" value="F-box domain"/>
    <property type="match status" value="1"/>
</dbReference>
<evidence type="ECO:0008006" key="3">
    <source>
        <dbReference type="Google" id="ProtNLM"/>
    </source>
</evidence>
<dbReference type="OrthoDB" id="3176787at2759"/>
<reference evidence="1 2" key="1">
    <citation type="submission" date="2016-03" db="EMBL/GenBank/DDBJ databases">
        <title>Comparative genomics of the ectomycorrhizal sister species Rhizopogon vinicolor and Rhizopogon vesiculosus (Basidiomycota: Boletales) reveals a divergence of the mating type B locus.</title>
        <authorList>
            <person name="Mujic A.B."/>
            <person name="Kuo A."/>
            <person name="Tritt A."/>
            <person name="Lipzen A."/>
            <person name="Chen C."/>
            <person name="Johnson J."/>
            <person name="Sharma A."/>
            <person name="Barry K."/>
            <person name="Grigoriev I.V."/>
            <person name="Spatafora J.W."/>
        </authorList>
    </citation>
    <scope>NUCLEOTIDE SEQUENCE [LARGE SCALE GENOMIC DNA]</scope>
    <source>
        <strain evidence="1 2">AM-OR11-056</strain>
    </source>
</reference>
<gene>
    <name evidence="1" type="ORF">AZE42_10384</name>
</gene>
<dbReference type="EMBL" id="LVVM01004893">
    <property type="protein sequence ID" value="OJA11880.1"/>
    <property type="molecule type" value="Genomic_DNA"/>
</dbReference>